<protein>
    <submittedName>
        <fullName evidence="2">Uncharacterized protein</fullName>
    </submittedName>
</protein>
<dbReference type="AlphaFoldDB" id="A0A935UG41"/>
<comment type="caution">
    <text evidence="2">The sequence shown here is derived from an EMBL/GenBank/DDBJ whole genome shotgun (WGS) entry which is preliminary data.</text>
</comment>
<reference evidence="2 3" key="1">
    <citation type="submission" date="2020-10" db="EMBL/GenBank/DDBJ databases">
        <title>Connecting structure to function with the recovery of over 1000 high-quality activated sludge metagenome-assembled genomes encoding full-length rRNA genes using long-read sequencing.</title>
        <authorList>
            <person name="Singleton C.M."/>
            <person name="Petriglieri F."/>
            <person name="Kristensen J.M."/>
            <person name="Kirkegaard R.H."/>
            <person name="Michaelsen T.Y."/>
            <person name="Andersen M.H."/>
            <person name="Karst S.M."/>
            <person name="Dueholm M.S."/>
            <person name="Nielsen P.H."/>
            <person name="Albertsen M."/>
        </authorList>
    </citation>
    <scope>NUCLEOTIDE SEQUENCE [LARGE SCALE GENOMIC DNA]</scope>
    <source>
        <strain evidence="2">EsbW_18-Q3-R4-48_BATAC.285</strain>
    </source>
</reference>
<feature type="compositionally biased region" description="Basic residues" evidence="1">
    <location>
        <begin position="142"/>
        <end position="154"/>
    </location>
</feature>
<dbReference type="Proteomes" id="UP000697998">
    <property type="component" value="Unassembled WGS sequence"/>
</dbReference>
<sequence length="162" mass="17314">MIHDLNARLIGMRFTSVEAEMGPGSHSKQAGGSIGSEVKMSLSDLVDGKNTATVTIDAKGIPQGATESDFAFRIAITGIALWEWSGDMPSPELLQQDATIYELCYAIHTLIVGEVTRLALGLGFPGVTLSWNPRPEPEPKVQKKPRASTPRTKKTPAAAAKV</sequence>
<gene>
    <name evidence="2" type="ORF">IPJ27_04385</name>
</gene>
<feature type="region of interest" description="Disordered" evidence="1">
    <location>
        <begin position="129"/>
        <end position="162"/>
    </location>
</feature>
<evidence type="ECO:0000256" key="1">
    <source>
        <dbReference type="SAM" id="MobiDB-lite"/>
    </source>
</evidence>
<proteinExistence type="predicted"/>
<dbReference type="EMBL" id="JADJMH010000002">
    <property type="protein sequence ID" value="MBK7674048.1"/>
    <property type="molecule type" value="Genomic_DNA"/>
</dbReference>
<evidence type="ECO:0000313" key="2">
    <source>
        <dbReference type="EMBL" id="MBK7674048.1"/>
    </source>
</evidence>
<accession>A0A935UG41</accession>
<name>A0A935UG41_9PROT</name>
<organism evidence="2 3">
    <name type="scientific">Candidatus Accumulibacter proximus</name>
    <dbReference type="NCBI Taxonomy" id="2954385"/>
    <lineage>
        <taxon>Bacteria</taxon>
        <taxon>Pseudomonadati</taxon>
        <taxon>Pseudomonadota</taxon>
        <taxon>Betaproteobacteria</taxon>
        <taxon>Candidatus Accumulibacter</taxon>
    </lineage>
</organism>
<evidence type="ECO:0000313" key="3">
    <source>
        <dbReference type="Proteomes" id="UP000697998"/>
    </source>
</evidence>